<keyword evidence="5" id="KW-1185">Reference proteome</keyword>
<proteinExistence type="predicted"/>
<keyword evidence="1" id="KW-0456">Lyase</keyword>
<dbReference type="AlphaFoldDB" id="A0A176S295"/>
<sequence>MKLFKPIVLWLALVTSVSAGEVELADLLLQSHHNNQLIPLVSLINPQLSVEQAYIVQAHYVRGRNEKLVGFKAGLTSQAVQKKFQVNQALAGVLFASGDLSATTSLSQFQRLMLETELGFEIGKAIRGVVANKAELKQYIKAVLPVIELPELGFAGKPTVVDIIAANVGSAAFIKGKPVTDLSDLDLNALKVTLTRNGETVNVGLGRDALGDQWQAALWLVNRLIGLGRTLEPGQFVITGAMGKMIKAEAGDYKADFGKLGVISFSIEP</sequence>
<comment type="caution">
    <text evidence="4">The sequence shown here is derived from an EMBL/GenBank/DDBJ whole genome shotgun (WGS) entry which is preliminary data.</text>
</comment>
<dbReference type="SUPFAM" id="SSF56529">
    <property type="entry name" value="FAH"/>
    <property type="match status" value="1"/>
</dbReference>
<feature type="signal peptide" evidence="2">
    <location>
        <begin position="1"/>
        <end position="19"/>
    </location>
</feature>
<dbReference type="InterPro" id="IPR050772">
    <property type="entry name" value="Hydratase-Decarb/MhpD_sf"/>
</dbReference>
<evidence type="ECO:0000256" key="1">
    <source>
        <dbReference type="ARBA" id="ARBA00023239"/>
    </source>
</evidence>
<dbReference type="InterPro" id="IPR036663">
    <property type="entry name" value="Fumarylacetoacetase_C_sf"/>
</dbReference>
<dbReference type="GO" id="GO:0008684">
    <property type="term" value="F:2-oxopent-4-enoate hydratase activity"/>
    <property type="evidence" value="ECO:0007669"/>
    <property type="project" value="TreeGrafter"/>
</dbReference>
<keyword evidence="2" id="KW-0732">Signal</keyword>
<evidence type="ECO:0000259" key="3">
    <source>
        <dbReference type="Pfam" id="PF01557"/>
    </source>
</evidence>
<dbReference type="GO" id="GO:0005737">
    <property type="term" value="C:cytoplasm"/>
    <property type="evidence" value="ECO:0007669"/>
    <property type="project" value="TreeGrafter"/>
</dbReference>
<dbReference type="InterPro" id="IPR011234">
    <property type="entry name" value="Fumarylacetoacetase-like_C"/>
</dbReference>
<dbReference type="EMBL" id="LUTY01001106">
    <property type="protein sequence ID" value="OAD22202.1"/>
    <property type="molecule type" value="Genomic_DNA"/>
</dbReference>
<evidence type="ECO:0000313" key="5">
    <source>
        <dbReference type="Proteomes" id="UP000076962"/>
    </source>
</evidence>
<reference evidence="4 5" key="1">
    <citation type="submission" date="2016-05" db="EMBL/GenBank/DDBJ databases">
        <title>Single-cell genome of chain-forming Candidatus Thiomargarita nelsonii and comparison to other large sulfur-oxidizing bacteria.</title>
        <authorList>
            <person name="Winkel M."/>
            <person name="Salman V."/>
            <person name="Woyke T."/>
            <person name="Schulz-Vogt H."/>
            <person name="Richter M."/>
            <person name="Flood B."/>
            <person name="Bailey J."/>
            <person name="Amann R."/>
            <person name="Mussmann M."/>
        </authorList>
    </citation>
    <scope>NUCLEOTIDE SEQUENCE [LARGE SCALE GENOMIC DNA]</scope>
    <source>
        <strain evidence="4 5">THI036</strain>
    </source>
</reference>
<feature type="domain" description="Fumarylacetoacetase-like C-terminal" evidence="3">
    <location>
        <begin position="107"/>
        <end position="252"/>
    </location>
</feature>
<evidence type="ECO:0000313" key="4">
    <source>
        <dbReference type="EMBL" id="OAD22202.1"/>
    </source>
</evidence>
<evidence type="ECO:0000256" key="2">
    <source>
        <dbReference type="SAM" id="SignalP"/>
    </source>
</evidence>
<feature type="chain" id="PRO_5008048981" evidence="2">
    <location>
        <begin position="20"/>
        <end position="269"/>
    </location>
</feature>
<gene>
    <name evidence="4" type="ORF">THIOM_002007</name>
</gene>
<name>A0A176S295_9GAMM</name>
<dbReference type="Gene3D" id="3.90.850.10">
    <property type="entry name" value="Fumarylacetoacetase-like, C-terminal domain"/>
    <property type="match status" value="1"/>
</dbReference>
<protein>
    <submittedName>
        <fullName evidence="4">4-oxalocrotonate decarboxylase</fullName>
    </submittedName>
</protein>
<dbReference type="PANTHER" id="PTHR30143:SF0">
    <property type="entry name" value="2-KETO-4-PENTENOATE HYDRATASE"/>
    <property type="match status" value="1"/>
</dbReference>
<dbReference type="Proteomes" id="UP000076962">
    <property type="component" value="Unassembled WGS sequence"/>
</dbReference>
<dbReference type="PANTHER" id="PTHR30143">
    <property type="entry name" value="ACID HYDRATASE"/>
    <property type="match status" value="1"/>
</dbReference>
<organism evidence="4 5">
    <name type="scientific">Candidatus Thiomargarita nelsonii</name>
    <dbReference type="NCBI Taxonomy" id="1003181"/>
    <lineage>
        <taxon>Bacteria</taxon>
        <taxon>Pseudomonadati</taxon>
        <taxon>Pseudomonadota</taxon>
        <taxon>Gammaproteobacteria</taxon>
        <taxon>Thiotrichales</taxon>
        <taxon>Thiotrichaceae</taxon>
        <taxon>Thiomargarita</taxon>
    </lineage>
</organism>
<dbReference type="Pfam" id="PF01557">
    <property type="entry name" value="FAA_hydrolase"/>
    <property type="match status" value="1"/>
</dbReference>
<accession>A0A176S295</accession>